<organism evidence="3 4">
    <name type="scientific">Tetradesmus obliquus</name>
    <name type="common">Green alga</name>
    <name type="synonym">Acutodesmus obliquus</name>
    <dbReference type="NCBI Taxonomy" id="3088"/>
    <lineage>
        <taxon>Eukaryota</taxon>
        <taxon>Viridiplantae</taxon>
        <taxon>Chlorophyta</taxon>
        <taxon>core chlorophytes</taxon>
        <taxon>Chlorophyceae</taxon>
        <taxon>CS clade</taxon>
        <taxon>Sphaeropleales</taxon>
        <taxon>Scenedesmaceae</taxon>
        <taxon>Tetradesmus</taxon>
    </lineage>
</organism>
<evidence type="ECO:0000313" key="3">
    <source>
        <dbReference type="EMBL" id="SZX76610.1"/>
    </source>
</evidence>
<dbReference type="AlphaFoldDB" id="A0A383WGS5"/>
<evidence type="ECO:0008006" key="5">
    <source>
        <dbReference type="Google" id="ProtNLM"/>
    </source>
</evidence>
<keyword evidence="2" id="KW-0732">Signal</keyword>
<dbReference type="EMBL" id="FNXT01001262">
    <property type="protein sequence ID" value="SZX76610.1"/>
    <property type="molecule type" value="Genomic_DNA"/>
</dbReference>
<evidence type="ECO:0000256" key="2">
    <source>
        <dbReference type="SAM" id="SignalP"/>
    </source>
</evidence>
<feature type="signal peptide" evidence="2">
    <location>
        <begin position="1"/>
        <end position="27"/>
    </location>
</feature>
<sequence>MARHSNISLLQAIACVLLATHSIGAAGANNNAAATAAAGSGSITVAGHKLELQGIAAEAMFASTINTQLSCKRAGLYWHANYCSPCPANYYWEDAAGACAPRQTVQCLEQDGCKPLNNGKKEPTECAIEPEPPSCCPNATGPPGLEGIQGPQGVTHALQQQQQQ</sequence>
<name>A0A383WGS5_TETOB</name>
<evidence type="ECO:0000256" key="1">
    <source>
        <dbReference type="SAM" id="MobiDB-lite"/>
    </source>
</evidence>
<accession>A0A383WGS5</accession>
<feature type="chain" id="PRO_5016773066" description="Chitin-binding type-2 domain-containing protein" evidence="2">
    <location>
        <begin position="28"/>
        <end position="164"/>
    </location>
</feature>
<proteinExistence type="predicted"/>
<reference evidence="3 4" key="1">
    <citation type="submission" date="2016-10" db="EMBL/GenBank/DDBJ databases">
        <authorList>
            <person name="Cai Z."/>
        </authorList>
    </citation>
    <scope>NUCLEOTIDE SEQUENCE [LARGE SCALE GENOMIC DNA]</scope>
</reference>
<dbReference type="Proteomes" id="UP000256970">
    <property type="component" value="Unassembled WGS sequence"/>
</dbReference>
<evidence type="ECO:0000313" key="4">
    <source>
        <dbReference type="Proteomes" id="UP000256970"/>
    </source>
</evidence>
<gene>
    <name evidence="3" type="ORF">BQ4739_LOCUS16987</name>
</gene>
<keyword evidence="4" id="KW-1185">Reference proteome</keyword>
<feature type="region of interest" description="Disordered" evidence="1">
    <location>
        <begin position="137"/>
        <end position="164"/>
    </location>
</feature>
<protein>
    <recommendedName>
        <fullName evidence="5">Chitin-binding type-2 domain-containing protein</fullName>
    </recommendedName>
</protein>